<evidence type="ECO:0000313" key="1">
    <source>
        <dbReference type="EMBL" id="KAL2542245.1"/>
    </source>
</evidence>
<dbReference type="EMBL" id="JBFOLK010000001">
    <property type="protein sequence ID" value="KAL2542245.1"/>
    <property type="molecule type" value="Genomic_DNA"/>
</dbReference>
<comment type="caution">
    <text evidence="1">The sequence shown here is derived from an EMBL/GenBank/DDBJ whole genome shotgun (WGS) entry which is preliminary data.</text>
</comment>
<sequence>MVSVINAYTTKLYYKSNHLGLRSFAASFFHLETFFYFQASPTQDSIFRDTHLLPSLFHMGLGTSATNFSYFKTLFCCQASPTWDSALLQLVSSILRRSSGAKPLPHGTRLFSIQLLPFGDVPLFPSLSHMELGSSVAKSSVAKPFPLGTWHICSQILPLRMRLFYNWHSPHRTYPLQNCLSQLQ</sequence>
<keyword evidence="2" id="KW-1185">Reference proteome</keyword>
<protein>
    <submittedName>
        <fullName evidence="1">Uncharacterized protein</fullName>
    </submittedName>
</protein>
<name>A0ABD1VYA8_9LAMI</name>
<gene>
    <name evidence="1" type="ORF">Adt_03223</name>
</gene>
<organism evidence="1 2">
    <name type="scientific">Abeliophyllum distichum</name>
    <dbReference type="NCBI Taxonomy" id="126358"/>
    <lineage>
        <taxon>Eukaryota</taxon>
        <taxon>Viridiplantae</taxon>
        <taxon>Streptophyta</taxon>
        <taxon>Embryophyta</taxon>
        <taxon>Tracheophyta</taxon>
        <taxon>Spermatophyta</taxon>
        <taxon>Magnoliopsida</taxon>
        <taxon>eudicotyledons</taxon>
        <taxon>Gunneridae</taxon>
        <taxon>Pentapetalae</taxon>
        <taxon>asterids</taxon>
        <taxon>lamiids</taxon>
        <taxon>Lamiales</taxon>
        <taxon>Oleaceae</taxon>
        <taxon>Forsythieae</taxon>
        <taxon>Abeliophyllum</taxon>
    </lineage>
</organism>
<evidence type="ECO:0000313" key="2">
    <source>
        <dbReference type="Proteomes" id="UP001604336"/>
    </source>
</evidence>
<proteinExistence type="predicted"/>
<dbReference type="Proteomes" id="UP001604336">
    <property type="component" value="Unassembled WGS sequence"/>
</dbReference>
<accession>A0ABD1VYA8</accession>
<reference evidence="2" key="1">
    <citation type="submission" date="2024-07" db="EMBL/GenBank/DDBJ databases">
        <title>Two chromosome-level genome assemblies of Korean endemic species Abeliophyllum distichum and Forsythia ovata (Oleaceae).</title>
        <authorList>
            <person name="Jang H."/>
        </authorList>
    </citation>
    <scope>NUCLEOTIDE SEQUENCE [LARGE SCALE GENOMIC DNA]</scope>
</reference>
<dbReference type="AlphaFoldDB" id="A0ABD1VYA8"/>